<comment type="caution">
    <text evidence="1">The sequence shown here is derived from an EMBL/GenBank/DDBJ whole genome shotgun (WGS) entry which is preliminary data.</text>
</comment>
<accession>A0ABV7RL99</accession>
<sequence length="205" mass="22536">MQKLIGDIAAHASDEMRSTALAELQRAITSFRQGYPHAEVKLEDRMFDSISGKEIKGGLCGRGGIAMKREALAELSESLRRSVEVLTHLPPDALSALCAKCGPIGRLARWANAAFDEYEKAKMQPDHEDDHSRAYLAYEVARVLRDTLRMRPTMGSDRRYAQSPRGGAAYARLLRGALEAAGANAPEDLIPIMKQGKGLLEDLEE</sequence>
<keyword evidence="2" id="KW-1185">Reference proteome</keyword>
<name>A0ABV7RL99_9GAMM</name>
<dbReference type="Proteomes" id="UP001595740">
    <property type="component" value="Unassembled WGS sequence"/>
</dbReference>
<protein>
    <submittedName>
        <fullName evidence="1">Uncharacterized protein</fullName>
    </submittedName>
</protein>
<proteinExistence type="predicted"/>
<dbReference type="EMBL" id="JBHRXK010000001">
    <property type="protein sequence ID" value="MFC3549564.1"/>
    <property type="molecule type" value="Genomic_DNA"/>
</dbReference>
<evidence type="ECO:0000313" key="2">
    <source>
        <dbReference type="Proteomes" id="UP001595740"/>
    </source>
</evidence>
<evidence type="ECO:0000313" key="1">
    <source>
        <dbReference type="EMBL" id="MFC3549564.1"/>
    </source>
</evidence>
<gene>
    <name evidence="1" type="ORF">ACFOLC_00880</name>
</gene>
<organism evidence="1 2">
    <name type="scientific">Lysobacter cavernae</name>
    <dbReference type="NCBI Taxonomy" id="1685901"/>
    <lineage>
        <taxon>Bacteria</taxon>
        <taxon>Pseudomonadati</taxon>
        <taxon>Pseudomonadota</taxon>
        <taxon>Gammaproteobacteria</taxon>
        <taxon>Lysobacterales</taxon>
        <taxon>Lysobacteraceae</taxon>
        <taxon>Lysobacter</taxon>
    </lineage>
</organism>
<dbReference type="RefSeq" id="WP_386756811.1">
    <property type="nucleotide sequence ID" value="NZ_JBHRXK010000001.1"/>
</dbReference>
<reference evidence="2" key="1">
    <citation type="journal article" date="2019" name="Int. J. Syst. Evol. Microbiol.">
        <title>The Global Catalogue of Microorganisms (GCM) 10K type strain sequencing project: providing services to taxonomists for standard genome sequencing and annotation.</title>
        <authorList>
            <consortium name="The Broad Institute Genomics Platform"/>
            <consortium name="The Broad Institute Genome Sequencing Center for Infectious Disease"/>
            <person name="Wu L."/>
            <person name="Ma J."/>
        </authorList>
    </citation>
    <scope>NUCLEOTIDE SEQUENCE [LARGE SCALE GENOMIC DNA]</scope>
    <source>
        <strain evidence="2">KCTC 42875</strain>
    </source>
</reference>